<dbReference type="AlphaFoldDB" id="A0A1T4XCN0"/>
<accession>A0A1T4XCN0</accession>
<evidence type="ECO:0000259" key="3">
    <source>
        <dbReference type="Pfam" id="PF07992"/>
    </source>
</evidence>
<dbReference type="SUPFAM" id="SSF51905">
    <property type="entry name" value="FAD/NAD(P)-binding domain"/>
    <property type="match status" value="1"/>
</dbReference>
<evidence type="ECO:0000256" key="1">
    <source>
        <dbReference type="ARBA" id="ARBA00022630"/>
    </source>
</evidence>
<keyword evidence="5" id="KW-1185">Reference proteome</keyword>
<dbReference type="PANTHER" id="PTHR48105">
    <property type="entry name" value="THIOREDOXIN REDUCTASE 1-RELATED-RELATED"/>
    <property type="match status" value="1"/>
</dbReference>
<dbReference type="Gene3D" id="3.50.50.60">
    <property type="entry name" value="FAD/NAD(P)-binding domain"/>
    <property type="match status" value="2"/>
</dbReference>
<dbReference type="InterPro" id="IPR050097">
    <property type="entry name" value="Ferredoxin-NADP_redctase_2"/>
</dbReference>
<dbReference type="InterPro" id="IPR036188">
    <property type="entry name" value="FAD/NAD-bd_sf"/>
</dbReference>
<feature type="domain" description="FAD/NAD(P)-binding" evidence="3">
    <location>
        <begin position="5"/>
        <end position="283"/>
    </location>
</feature>
<dbReference type="InterPro" id="IPR023753">
    <property type="entry name" value="FAD/NAD-binding_dom"/>
</dbReference>
<sequence length="309" mass="32894">MNRIYDVVILGSGPGGIQAAIHASRKKADVLMLGRMHKSSLFWAHVENFCCQLKITGEEMLETGKMQAENFGTEIIEEDVLSILPQGKHFQLTIESGRTFTARSLVLATGTSRNRLGVPGEKELLGKGVSYCVECDGGFFRNEPVAVVGGQSAAVGGSVTLSHTASKVWLINDRFDVAPELLAQAREQGVTILENAEVAAIEGENAVTGLQLKDGTRLDVAGVFIELGAKGVLELAATLGLELDETMKYVQTDKKQRTNIPGVYAAGDICGPPLQIAKAVGEGCVAGIEAASYSKRLKTAQTDADKETD</sequence>
<dbReference type="RefSeq" id="WP_078717546.1">
    <property type="nucleotide sequence ID" value="NZ_FUYC01000009.1"/>
</dbReference>
<evidence type="ECO:0000313" key="4">
    <source>
        <dbReference type="EMBL" id="SKA86721.1"/>
    </source>
</evidence>
<dbReference type="PRINTS" id="PR00368">
    <property type="entry name" value="FADPNR"/>
</dbReference>
<dbReference type="Pfam" id="PF07992">
    <property type="entry name" value="Pyr_redox_2"/>
    <property type="match status" value="1"/>
</dbReference>
<dbReference type="STRING" id="1121449.SAMN02745704_01990"/>
<dbReference type="Proteomes" id="UP000190027">
    <property type="component" value="Unassembled WGS sequence"/>
</dbReference>
<dbReference type="GO" id="GO:0016491">
    <property type="term" value="F:oxidoreductase activity"/>
    <property type="evidence" value="ECO:0007669"/>
    <property type="project" value="UniProtKB-KW"/>
</dbReference>
<organism evidence="4 5">
    <name type="scientific">Paucidesulfovibrio gracilis DSM 16080</name>
    <dbReference type="NCBI Taxonomy" id="1121449"/>
    <lineage>
        <taxon>Bacteria</taxon>
        <taxon>Pseudomonadati</taxon>
        <taxon>Thermodesulfobacteriota</taxon>
        <taxon>Desulfovibrionia</taxon>
        <taxon>Desulfovibrionales</taxon>
        <taxon>Desulfovibrionaceae</taxon>
        <taxon>Paucidesulfovibrio</taxon>
    </lineage>
</organism>
<evidence type="ECO:0000256" key="2">
    <source>
        <dbReference type="ARBA" id="ARBA00023002"/>
    </source>
</evidence>
<protein>
    <submittedName>
        <fullName evidence="4">Thioredoxin reductase (NADPH)</fullName>
    </submittedName>
</protein>
<dbReference type="PRINTS" id="PR00469">
    <property type="entry name" value="PNDRDTASEII"/>
</dbReference>
<dbReference type="OrthoDB" id="9806179at2"/>
<proteinExistence type="predicted"/>
<dbReference type="EMBL" id="FUYC01000009">
    <property type="protein sequence ID" value="SKA86721.1"/>
    <property type="molecule type" value="Genomic_DNA"/>
</dbReference>
<keyword evidence="2" id="KW-0560">Oxidoreductase</keyword>
<evidence type="ECO:0000313" key="5">
    <source>
        <dbReference type="Proteomes" id="UP000190027"/>
    </source>
</evidence>
<gene>
    <name evidence="4" type="ORF">SAMN02745704_01990</name>
</gene>
<reference evidence="4 5" key="1">
    <citation type="submission" date="2017-02" db="EMBL/GenBank/DDBJ databases">
        <authorList>
            <person name="Peterson S.W."/>
        </authorList>
    </citation>
    <scope>NUCLEOTIDE SEQUENCE [LARGE SCALE GENOMIC DNA]</scope>
    <source>
        <strain evidence="4 5">DSM 16080</strain>
    </source>
</reference>
<keyword evidence="1" id="KW-0285">Flavoprotein</keyword>
<name>A0A1T4XCN0_9BACT</name>